<evidence type="ECO:0000256" key="2">
    <source>
        <dbReference type="SAM" id="Phobius"/>
    </source>
</evidence>
<keyword evidence="2" id="KW-0812">Transmembrane</keyword>
<gene>
    <name evidence="4" type="ORF">COS76_01925</name>
</gene>
<evidence type="ECO:0008006" key="6">
    <source>
        <dbReference type="Google" id="ProtNLM"/>
    </source>
</evidence>
<dbReference type="GO" id="GO:0046872">
    <property type="term" value="F:metal ion binding"/>
    <property type="evidence" value="ECO:0007669"/>
    <property type="project" value="InterPro"/>
</dbReference>
<sequence length="537" mass="58996">MNHLFIKTFFSLCLFAGLFCCLQIAQAQMLNVIFESQPLFKEANFLPGHSVTRWAKVTNTGELSQRIAVEAINISDPDGLASAINLEITEGGTTLQNMSLADFFNHGELYLSDLAGNNTQTQYDFIASFAPGTTNNFQGKTLSFDILLGFQGTEGGIPSDGNGGGGGSGGSSGSGGGGGSLPPGLTIQDENVIVIKIGETTATVIWPTSYPASSQVIYASEHETYTFNLTDNLDVPPDYGYPHTTPESDLAPNRVTNHSVALYDLTPGTEYHIRAVSHASLAISREHNFTTLNHQDETLSPTEEPSVILPASPKTNTVVLAEQPAPSGQPSTPINRQQPPTIDEPQNTDESLVPKSELEPNLIVPQESQPASQNNFFNNLMAGLNNLFGDLGLKCYHCMPWWLLLILAVYSLYKSFQSRQWQKKAGTAWLVWTIILGLLSLIYFLFRFFCIPAWIILMAILITILMRWAFAKYQSRKEKEPEKFNYVINQDIIFVIGLILVALGLIAYIASHCLSVGLLIIIAIYFIISEIFLMRNP</sequence>
<feature type="transmembrane region" description="Helical" evidence="2">
    <location>
        <begin position="516"/>
        <end position="534"/>
    </location>
</feature>
<feature type="region of interest" description="Disordered" evidence="1">
    <location>
        <begin position="155"/>
        <end position="184"/>
    </location>
</feature>
<feature type="compositionally biased region" description="Polar residues" evidence="1">
    <location>
        <begin position="326"/>
        <end position="350"/>
    </location>
</feature>
<feature type="chain" id="PRO_5014921754" description="Fibronectin type-III domain-containing protein" evidence="3">
    <location>
        <begin position="28"/>
        <end position="537"/>
    </location>
</feature>
<feature type="compositionally biased region" description="Gly residues" evidence="1">
    <location>
        <begin position="161"/>
        <end position="181"/>
    </location>
</feature>
<reference evidence="5" key="1">
    <citation type="submission" date="2017-09" db="EMBL/GenBank/DDBJ databases">
        <title>Depth-based differentiation of microbial function through sediment-hosted aquifers and enrichment of novel symbionts in the deep terrestrial subsurface.</title>
        <authorList>
            <person name="Probst A.J."/>
            <person name="Ladd B."/>
            <person name="Jarett J.K."/>
            <person name="Geller-Mcgrath D.E."/>
            <person name="Sieber C.M.K."/>
            <person name="Emerson J.B."/>
            <person name="Anantharaman K."/>
            <person name="Thomas B.C."/>
            <person name="Malmstrom R."/>
            <person name="Stieglmeier M."/>
            <person name="Klingl A."/>
            <person name="Woyke T."/>
            <person name="Ryan C.M."/>
            <person name="Banfield J.F."/>
        </authorList>
    </citation>
    <scope>NUCLEOTIDE SEQUENCE [LARGE SCALE GENOMIC DNA]</scope>
</reference>
<feature type="region of interest" description="Disordered" evidence="1">
    <location>
        <begin position="322"/>
        <end position="352"/>
    </location>
</feature>
<dbReference type="Proteomes" id="UP000228775">
    <property type="component" value="Unassembled WGS sequence"/>
</dbReference>
<protein>
    <recommendedName>
        <fullName evidence="6">Fibronectin type-III domain-containing protein</fullName>
    </recommendedName>
</protein>
<feature type="transmembrane region" description="Helical" evidence="2">
    <location>
        <begin position="428"/>
        <end position="446"/>
    </location>
</feature>
<feature type="transmembrane region" description="Helical" evidence="2">
    <location>
        <begin position="452"/>
        <end position="471"/>
    </location>
</feature>
<evidence type="ECO:0000313" key="4">
    <source>
        <dbReference type="EMBL" id="PIU75220.1"/>
    </source>
</evidence>
<dbReference type="EMBL" id="PEVY01000041">
    <property type="protein sequence ID" value="PIU75220.1"/>
    <property type="molecule type" value="Genomic_DNA"/>
</dbReference>
<proteinExistence type="predicted"/>
<feature type="transmembrane region" description="Helical" evidence="2">
    <location>
        <begin position="492"/>
        <end position="510"/>
    </location>
</feature>
<dbReference type="InterPro" id="IPR008963">
    <property type="entry name" value="Purple_acid_Pase-like_N"/>
</dbReference>
<dbReference type="GO" id="GO:0003993">
    <property type="term" value="F:acid phosphatase activity"/>
    <property type="evidence" value="ECO:0007669"/>
    <property type="project" value="InterPro"/>
</dbReference>
<feature type="signal peptide" evidence="3">
    <location>
        <begin position="1"/>
        <end position="27"/>
    </location>
</feature>
<keyword evidence="2" id="KW-1133">Transmembrane helix</keyword>
<keyword evidence="2" id="KW-0472">Membrane</keyword>
<evidence type="ECO:0000313" key="5">
    <source>
        <dbReference type="Proteomes" id="UP000228775"/>
    </source>
</evidence>
<dbReference type="Gene3D" id="2.60.40.380">
    <property type="entry name" value="Purple acid phosphatase-like, N-terminal"/>
    <property type="match status" value="1"/>
</dbReference>
<dbReference type="AlphaFoldDB" id="A0A2M7AX58"/>
<evidence type="ECO:0000256" key="3">
    <source>
        <dbReference type="SAM" id="SignalP"/>
    </source>
</evidence>
<dbReference type="SUPFAM" id="SSF49363">
    <property type="entry name" value="Purple acid phosphatase, N-terminal domain"/>
    <property type="match status" value="1"/>
</dbReference>
<keyword evidence="3" id="KW-0732">Signal</keyword>
<comment type="caution">
    <text evidence="4">The sequence shown here is derived from an EMBL/GenBank/DDBJ whole genome shotgun (WGS) entry which is preliminary data.</text>
</comment>
<organism evidence="4 5">
    <name type="scientific">Candidatus Portnoybacteria bacterium CG06_land_8_20_14_3_00_39_12</name>
    <dbReference type="NCBI Taxonomy" id="1974809"/>
    <lineage>
        <taxon>Bacteria</taxon>
        <taxon>Candidatus Portnoyibacteriota</taxon>
    </lineage>
</organism>
<name>A0A2M7AX58_9BACT</name>
<evidence type="ECO:0000256" key="1">
    <source>
        <dbReference type="SAM" id="MobiDB-lite"/>
    </source>
</evidence>
<feature type="transmembrane region" description="Helical" evidence="2">
    <location>
        <begin position="399"/>
        <end position="416"/>
    </location>
</feature>
<accession>A0A2M7AX58</accession>